<protein>
    <submittedName>
        <fullName evidence="2">Uncharacterized protein</fullName>
    </submittedName>
</protein>
<keyword evidence="3" id="KW-1185">Reference proteome</keyword>
<feature type="compositionally biased region" description="Basic and acidic residues" evidence="1">
    <location>
        <begin position="76"/>
        <end position="86"/>
    </location>
</feature>
<dbReference type="Proteomes" id="UP000663193">
    <property type="component" value="Chromosome 19"/>
</dbReference>
<dbReference type="OrthoDB" id="3680973at2759"/>
<evidence type="ECO:0000313" key="2">
    <source>
        <dbReference type="EMBL" id="QRD05792.1"/>
    </source>
</evidence>
<sequence>MEYTRNYWEFLEHVHNIFQKPWEQYNAHFHLDNTVCDGKISSSEWEAGGYFEAEFVVDGRIVLFAHFEEVETRTRKLDTEEAKNGESWKWGWQGSTGHEDAV</sequence>
<organism evidence="2 3">
    <name type="scientific">Phaeosphaeria nodorum (strain SN15 / ATCC MYA-4574 / FGSC 10173)</name>
    <name type="common">Glume blotch fungus</name>
    <name type="synonym">Parastagonospora nodorum</name>
    <dbReference type="NCBI Taxonomy" id="321614"/>
    <lineage>
        <taxon>Eukaryota</taxon>
        <taxon>Fungi</taxon>
        <taxon>Dikarya</taxon>
        <taxon>Ascomycota</taxon>
        <taxon>Pezizomycotina</taxon>
        <taxon>Dothideomycetes</taxon>
        <taxon>Pleosporomycetidae</taxon>
        <taxon>Pleosporales</taxon>
        <taxon>Pleosporineae</taxon>
        <taxon>Phaeosphaeriaceae</taxon>
        <taxon>Parastagonospora</taxon>
    </lineage>
</organism>
<accession>A0A7U2NPJ8</accession>
<name>A0A7U2NPJ8_PHANO</name>
<dbReference type="VEuPathDB" id="FungiDB:JI435_444880"/>
<evidence type="ECO:0000256" key="1">
    <source>
        <dbReference type="SAM" id="MobiDB-lite"/>
    </source>
</evidence>
<evidence type="ECO:0000313" key="3">
    <source>
        <dbReference type="Proteomes" id="UP000663193"/>
    </source>
</evidence>
<gene>
    <name evidence="2" type="ORF">JI435_444880</name>
</gene>
<dbReference type="EMBL" id="CP069041">
    <property type="protein sequence ID" value="QRD05792.1"/>
    <property type="molecule type" value="Genomic_DNA"/>
</dbReference>
<dbReference type="AlphaFoldDB" id="A0A7U2NPJ8"/>
<feature type="region of interest" description="Disordered" evidence="1">
    <location>
        <begin position="76"/>
        <end position="102"/>
    </location>
</feature>
<reference evidence="3" key="1">
    <citation type="journal article" date="2021" name="BMC Genomics">
        <title>Chromosome-level genome assembly and manually-curated proteome of model necrotroph Parastagonospora nodorum Sn15 reveals a genome-wide trove of candidate effector homologs, and redundancy of virulence-related functions within an accessory chromosome.</title>
        <authorList>
            <person name="Bertazzoni S."/>
            <person name="Jones D.A.B."/>
            <person name="Phan H.T."/>
            <person name="Tan K.-C."/>
            <person name="Hane J.K."/>
        </authorList>
    </citation>
    <scope>NUCLEOTIDE SEQUENCE [LARGE SCALE GENOMIC DNA]</scope>
    <source>
        <strain evidence="3">SN15 / ATCC MYA-4574 / FGSC 10173)</strain>
    </source>
</reference>
<proteinExistence type="predicted"/>